<reference evidence="1 2" key="1">
    <citation type="submission" date="2019-05" db="EMBL/GenBank/DDBJ databases">
        <title>Another draft genome of Portunus trituberculatus and its Hox gene families provides insights of decapod evolution.</title>
        <authorList>
            <person name="Jeong J.-H."/>
            <person name="Song I."/>
            <person name="Kim S."/>
            <person name="Choi T."/>
            <person name="Kim D."/>
            <person name="Ryu S."/>
            <person name="Kim W."/>
        </authorList>
    </citation>
    <scope>NUCLEOTIDE SEQUENCE [LARGE SCALE GENOMIC DNA]</scope>
    <source>
        <tissue evidence="1">Muscle</tissue>
    </source>
</reference>
<proteinExistence type="predicted"/>
<organism evidence="1 2">
    <name type="scientific">Portunus trituberculatus</name>
    <name type="common">Swimming crab</name>
    <name type="synonym">Neptunus trituberculatus</name>
    <dbReference type="NCBI Taxonomy" id="210409"/>
    <lineage>
        <taxon>Eukaryota</taxon>
        <taxon>Metazoa</taxon>
        <taxon>Ecdysozoa</taxon>
        <taxon>Arthropoda</taxon>
        <taxon>Crustacea</taxon>
        <taxon>Multicrustacea</taxon>
        <taxon>Malacostraca</taxon>
        <taxon>Eumalacostraca</taxon>
        <taxon>Eucarida</taxon>
        <taxon>Decapoda</taxon>
        <taxon>Pleocyemata</taxon>
        <taxon>Brachyura</taxon>
        <taxon>Eubrachyura</taxon>
        <taxon>Portunoidea</taxon>
        <taxon>Portunidae</taxon>
        <taxon>Portuninae</taxon>
        <taxon>Portunus</taxon>
    </lineage>
</organism>
<keyword evidence="2" id="KW-1185">Reference proteome</keyword>
<dbReference type="EMBL" id="VSRR010018778">
    <property type="protein sequence ID" value="MPC61681.1"/>
    <property type="molecule type" value="Genomic_DNA"/>
</dbReference>
<dbReference type="Proteomes" id="UP000324222">
    <property type="component" value="Unassembled WGS sequence"/>
</dbReference>
<protein>
    <submittedName>
        <fullName evidence="1">Uncharacterized protein</fullName>
    </submittedName>
</protein>
<name>A0A5B7GNK1_PORTR</name>
<gene>
    <name evidence="1" type="ORF">E2C01_055756</name>
</gene>
<comment type="caution">
    <text evidence="1">The sequence shown here is derived from an EMBL/GenBank/DDBJ whole genome shotgun (WGS) entry which is preliminary data.</text>
</comment>
<evidence type="ECO:0000313" key="1">
    <source>
        <dbReference type="EMBL" id="MPC61681.1"/>
    </source>
</evidence>
<dbReference type="AlphaFoldDB" id="A0A5B7GNK1"/>
<evidence type="ECO:0000313" key="2">
    <source>
        <dbReference type="Proteomes" id="UP000324222"/>
    </source>
</evidence>
<sequence length="230" mass="24600">MSYVTLLRHHTSPKRDSAEGKSCAEVSCALLLCYAQYLTHAAPWVLLSMGLTPRRASAYLLSLPLEALVSHPRGRGARQGPCSSAAGLGGPRCLLISVLLAERLLQALGLLLVVLVEAVLLLQEVLVLRHHAPQPLLVLTAAAQRRDRMGRWQWDSWTRPGGATGLGRSLLLAAPGQGLSGVKLGFRGRGWRRGRGGGTAGRRCLLPVVKSDVSPQEANLRVTCGGKPCQ</sequence>
<accession>A0A5B7GNK1</accession>